<evidence type="ECO:0000256" key="1">
    <source>
        <dbReference type="SAM" id="MobiDB-lite"/>
    </source>
</evidence>
<dbReference type="EMBL" id="OVTA01000043">
    <property type="protein sequence ID" value="SPS01305.1"/>
    <property type="molecule type" value="Genomic_DNA"/>
</dbReference>
<reference evidence="2 3" key="1">
    <citation type="submission" date="2018-01" db="EMBL/GenBank/DDBJ databases">
        <authorList>
            <person name="Gaut B.S."/>
            <person name="Morton B.R."/>
            <person name="Clegg M.T."/>
            <person name="Duvall M.R."/>
        </authorList>
    </citation>
    <scope>NUCLEOTIDE SEQUENCE [LARGE SCALE GENOMIC DNA]</scope>
    <source>
        <strain evidence="2">Cupriavidus taiwanensis cmp 52</strain>
    </source>
</reference>
<dbReference type="AlphaFoldDB" id="A0A375J802"/>
<sequence>MWAGPRGRRRRHPVPMFHRRYATAESGQIPSGRGKPLKTKAFLAGPEGPQKPDGTPLSQQCDMSPAAHRRGPMLIRQNIGQKPCRDARWPL</sequence>
<dbReference type="Proteomes" id="UP000256805">
    <property type="component" value="Unassembled WGS sequence"/>
</dbReference>
<feature type="region of interest" description="Disordered" evidence="1">
    <location>
        <begin position="21"/>
        <end position="65"/>
    </location>
</feature>
<organism evidence="2 3">
    <name type="scientific">Cupriavidus taiwanensis</name>
    <dbReference type="NCBI Taxonomy" id="164546"/>
    <lineage>
        <taxon>Bacteria</taxon>
        <taxon>Pseudomonadati</taxon>
        <taxon>Pseudomonadota</taxon>
        <taxon>Betaproteobacteria</taxon>
        <taxon>Burkholderiales</taxon>
        <taxon>Burkholderiaceae</taxon>
        <taxon>Cupriavidus</taxon>
    </lineage>
</organism>
<accession>A0A375J802</accession>
<proteinExistence type="predicted"/>
<name>A0A375J802_9BURK</name>
<protein>
    <submittedName>
        <fullName evidence="2">Uncharacterized protein</fullName>
    </submittedName>
</protein>
<evidence type="ECO:0000313" key="2">
    <source>
        <dbReference type="EMBL" id="SPS01305.1"/>
    </source>
</evidence>
<evidence type="ECO:0000313" key="3">
    <source>
        <dbReference type="Proteomes" id="UP000256805"/>
    </source>
</evidence>
<gene>
    <name evidence="2" type="ORF">CBM2634_B20031</name>
</gene>